<dbReference type="eggNOG" id="COG2199">
    <property type="taxonomic scope" value="Bacteria"/>
</dbReference>
<keyword evidence="6" id="KW-1185">Reference proteome</keyword>
<dbReference type="Gene3D" id="3.30.70.270">
    <property type="match status" value="1"/>
</dbReference>
<feature type="transmembrane region" description="Helical" evidence="3">
    <location>
        <begin position="91"/>
        <end position="110"/>
    </location>
</feature>
<dbReference type="EC" id="2.7.7.65" evidence="1"/>
<dbReference type="HOGENOM" id="CLU_000445_11_1_4"/>
<gene>
    <name evidence="5" type="ordered locus">Pnuc_1211</name>
</gene>
<proteinExistence type="predicted"/>
<dbReference type="GO" id="GO:1902201">
    <property type="term" value="P:negative regulation of bacterial-type flagellum-dependent cell motility"/>
    <property type="evidence" value="ECO:0007669"/>
    <property type="project" value="TreeGrafter"/>
</dbReference>
<keyword evidence="3" id="KW-1133">Transmembrane helix</keyword>
<evidence type="ECO:0000256" key="1">
    <source>
        <dbReference type="ARBA" id="ARBA00012528"/>
    </source>
</evidence>
<evidence type="ECO:0000259" key="4">
    <source>
        <dbReference type="PROSITE" id="PS50887"/>
    </source>
</evidence>
<dbReference type="InterPro" id="IPR029787">
    <property type="entry name" value="Nucleotide_cyclase"/>
</dbReference>
<evidence type="ECO:0000313" key="5">
    <source>
        <dbReference type="EMBL" id="ABP34426.1"/>
    </source>
</evidence>
<dbReference type="InterPro" id="IPR043128">
    <property type="entry name" value="Rev_trsase/Diguanyl_cyclase"/>
</dbReference>
<reference evidence="5 6" key="1">
    <citation type="journal article" date="2012" name="Stand. Genomic Sci.">
        <title>Complete genome sequence of Polynucleobacter necessarius subsp. asymbioticus type strain (QLW-P1DMWA-1(T)).</title>
        <authorList>
            <person name="Meincke L."/>
            <person name="Copeland A."/>
            <person name="Lapidus A."/>
            <person name="Lucas S."/>
            <person name="Berry K.W."/>
            <person name="Del Rio T.G."/>
            <person name="Hammon N."/>
            <person name="Dalin E."/>
            <person name="Tice H."/>
            <person name="Pitluck S."/>
            <person name="Richardson P."/>
            <person name="Bruce D."/>
            <person name="Goodwin L."/>
            <person name="Han C."/>
            <person name="Tapia R."/>
            <person name="Detter J.C."/>
            <person name="Schmutz J."/>
            <person name="Brettin T."/>
            <person name="Larimer F."/>
            <person name="Land M."/>
            <person name="Hauser L."/>
            <person name="Kyrpides N.C."/>
            <person name="Ivanova N."/>
            <person name="Goker M."/>
            <person name="Woyke T."/>
            <person name="Wu Q.L."/>
            <person name="Pockl M."/>
            <person name="Hahn M.W."/>
            <person name="Klenk H.P."/>
        </authorList>
    </citation>
    <scope>NUCLEOTIDE SEQUENCE [LARGE SCALE GENOMIC DNA]</scope>
    <source>
        <strain evidence="6">DSM 18221 / CIP 109841 / QLW-P1DMWA-1</strain>
    </source>
</reference>
<protein>
    <recommendedName>
        <fullName evidence="1">diguanylate cyclase</fullName>
        <ecNumber evidence="1">2.7.7.65</ecNumber>
    </recommendedName>
</protein>
<dbReference type="GO" id="GO:0043709">
    <property type="term" value="P:cell adhesion involved in single-species biofilm formation"/>
    <property type="evidence" value="ECO:0007669"/>
    <property type="project" value="TreeGrafter"/>
</dbReference>
<dbReference type="GO" id="GO:0052621">
    <property type="term" value="F:diguanylate cyclase activity"/>
    <property type="evidence" value="ECO:0007669"/>
    <property type="project" value="UniProtKB-EC"/>
</dbReference>
<accession>A4SY62</accession>
<dbReference type="PANTHER" id="PTHR45138">
    <property type="entry name" value="REGULATORY COMPONENTS OF SENSORY TRANSDUCTION SYSTEM"/>
    <property type="match status" value="1"/>
</dbReference>
<feature type="domain" description="GGDEF" evidence="4">
    <location>
        <begin position="154"/>
        <end position="280"/>
    </location>
</feature>
<comment type="catalytic activity">
    <reaction evidence="2">
        <text>2 GTP = 3',3'-c-di-GMP + 2 diphosphate</text>
        <dbReference type="Rhea" id="RHEA:24898"/>
        <dbReference type="ChEBI" id="CHEBI:33019"/>
        <dbReference type="ChEBI" id="CHEBI:37565"/>
        <dbReference type="ChEBI" id="CHEBI:58805"/>
        <dbReference type="EC" id="2.7.7.65"/>
    </reaction>
</comment>
<dbReference type="NCBIfam" id="TIGR00254">
    <property type="entry name" value="GGDEF"/>
    <property type="match status" value="1"/>
</dbReference>
<dbReference type="Pfam" id="PF00990">
    <property type="entry name" value="GGDEF"/>
    <property type="match status" value="1"/>
</dbReference>
<dbReference type="Proteomes" id="UP000000231">
    <property type="component" value="Chromosome"/>
</dbReference>
<dbReference type="SUPFAM" id="SSF55073">
    <property type="entry name" value="Nucleotide cyclase"/>
    <property type="match status" value="1"/>
</dbReference>
<dbReference type="PANTHER" id="PTHR45138:SF9">
    <property type="entry name" value="DIGUANYLATE CYCLASE DGCM-RELATED"/>
    <property type="match status" value="1"/>
</dbReference>
<evidence type="ECO:0000256" key="3">
    <source>
        <dbReference type="SAM" id="Phobius"/>
    </source>
</evidence>
<evidence type="ECO:0000313" key="6">
    <source>
        <dbReference type="Proteomes" id="UP000000231"/>
    </source>
</evidence>
<dbReference type="GeneID" id="31481597"/>
<keyword evidence="3" id="KW-0812">Transmembrane</keyword>
<feature type="transmembrane region" description="Helical" evidence="3">
    <location>
        <begin position="17"/>
        <end position="34"/>
    </location>
</feature>
<sequence>MNQYNDNVAPFIVKPKVAVLLGFGLLFLILFLDILSPDDYRFVLLYLFPAAIIALNAKSKKVVILAFTLTFLFENYFLHRDGYYPLYFTKIEIFNLVIRFLSTLLIMWLARSLRRSQLRVNFLANTDSLTGLWNRRWARIAIEQSLAKLEDRRETFSIAMIDVNDFKKINDLQGHAVGDQVLTKVAHLLMEFSSEVVSCCRLGGDEFLIIAQNYDELKMKRLCGDIEREVNQEMQKANYAVSLSIGSVTYSKASASVSEVLHQVDLEMYQHKMEIKSARA</sequence>
<feature type="transmembrane region" description="Helical" evidence="3">
    <location>
        <begin position="62"/>
        <end position="79"/>
    </location>
</feature>
<dbReference type="InterPro" id="IPR050469">
    <property type="entry name" value="Diguanylate_Cyclase"/>
</dbReference>
<dbReference type="RefSeq" id="WP_011903051.1">
    <property type="nucleotide sequence ID" value="NC_009379.1"/>
</dbReference>
<dbReference type="KEGG" id="pnu:Pnuc_1211"/>
<organism evidence="5 6">
    <name type="scientific">Polynucleobacter asymbioticus (strain DSM 18221 / CIP 109841 / QLW-P1DMWA-1)</name>
    <name type="common">Polynucleobacter necessarius subsp. asymbioticus</name>
    <dbReference type="NCBI Taxonomy" id="312153"/>
    <lineage>
        <taxon>Bacteria</taxon>
        <taxon>Pseudomonadati</taxon>
        <taxon>Pseudomonadota</taxon>
        <taxon>Betaproteobacteria</taxon>
        <taxon>Burkholderiales</taxon>
        <taxon>Burkholderiaceae</taxon>
        <taxon>Polynucleobacter</taxon>
    </lineage>
</organism>
<dbReference type="GO" id="GO:0005886">
    <property type="term" value="C:plasma membrane"/>
    <property type="evidence" value="ECO:0007669"/>
    <property type="project" value="TreeGrafter"/>
</dbReference>
<dbReference type="InterPro" id="IPR000160">
    <property type="entry name" value="GGDEF_dom"/>
</dbReference>
<name>A4SY62_POLAQ</name>
<dbReference type="PROSITE" id="PS50887">
    <property type="entry name" value="GGDEF"/>
    <property type="match status" value="1"/>
</dbReference>
<feature type="transmembrane region" description="Helical" evidence="3">
    <location>
        <begin position="40"/>
        <end position="57"/>
    </location>
</feature>
<dbReference type="CDD" id="cd01949">
    <property type="entry name" value="GGDEF"/>
    <property type="match status" value="1"/>
</dbReference>
<dbReference type="EMBL" id="CP000655">
    <property type="protein sequence ID" value="ABP34426.1"/>
    <property type="molecule type" value="Genomic_DNA"/>
</dbReference>
<dbReference type="SMART" id="SM00267">
    <property type="entry name" value="GGDEF"/>
    <property type="match status" value="1"/>
</dbReference>
<dbReference type="AlphaFoldDB" id="A4SY62"/>
<keyword evidence="3" id="KW-0472">Membrane</keyword>
<evidence type="ECO:0000256" key="2">
    <source>
        <dbReference type="ARBA" id="ARBA00034247"/>
    </source>
</evidence>